<dbReference type="Pfam" id="PF12776">
    <property type="entry name" value="Myb_DNA-bind_3"/>
    <property type="match status" value="1"/>
</dbReference>
<dbReference type="PANTHER" id="PTHR31704:SF45">
    <property type="entry name" value="L10-INTERACTING MYB DOMAIN-CONTAINING PROTEIN-LIKE"/>
    <property type="match status" value="1"/>
</dbReference>
<gene>
    <name evidence="3" type="ORF">V6N11_017055</name>
</gene>
<dbReference type="Proteomes" id="UP001396334">
    <property type="component" value="Unassembled WGS sequence"/>
</dbReference>
<reference evidence="3 4" key="1">
    <citation type="journal article" date="2024" name="G3 (Bethesda)">
        <title>Genome assembly of Hibiscus sabdariffa L. provides insights into metabolisms of medicinal natural products.</title>
        <authorList>
            <person name="Kim T."/>
        </authorList>
    </citation>
    <scope>NUCLEOTIDE SEQUENCE [LARGE SCALE GENOMIC DNA]</scope>
    <source>
        <strain evidence="3">TK-2024</strain>
        <tissue evidence="3">Old leaves</tissue>
    </source>
</reference>
<evidence type="ECO:0000259" key="2">
    <source>
        <dbReference type="Pfam" id="PF12776"/>
    </source>
</evidence>
<name>A0ABR2TX21_9ROSI</name>
<comment type="caution">
    <text evidence="3">The sequence shown here is derived from an EMBL/GenBank/DDBJ whole genome shotgun (WGS) entry which is preliminary data.</text>
</comment>
<feature type="domain" description="Myb/SANT-like" evidence="2">
    <location>
        <begin position="102"/>
        <end position="195"/>
    </location>
</feature>
<feature type="compositionally biased region" description="Basic and acidic residues" evidence="1">
    <location>
        <begin position="305"/>
        <end position="319"/>
    </location>
</feature>
<accession>A0ABR2TX21</accession>
<keyword evidence="4" id="KW-1185">Reference proteome</keyword>
<dbReference type="EMBL" id="JBBPBN010000004">
    <property type="protein sequence ID" value="KAK9041971.1"/>
    <property type="molecule type" value="Genomic_DNA"/>
</dbReference>
<sequence length="472" mass="54783">MTLTAPRGIISYCVQTQSQTKFAIPSPQRVWDLNVHQTTRLDKRKKVLISDSSLSSTDSLFRLFHVIIRTFSTSFRPKMKNAQIVKTEVPRGRSNEKIKAVWDRNLTMIFCDLCIKEKDHNCRRGTYFKKEGWSRLVANFNKETGKEYEKSQLKNRWDLLKKEWKLWKQLKGNDTCLGWDPNKNNLDTSEAWWEKKLKIMPEATKFKNGGIDPELENKLDWMFQGINDDATFSLTFGLQSIDGTDDDEPPKLEGGEVVIAVEEIQMPKKAMCEHLNEIDNHCMEQNPLAHSESEHQSEPPNQKKRSPESDSSHLNKGKEKVPKLVGRVSKLSRQIDRLQSVAESMSTATSAKLSFEPYNIPEAIRLLDNMEEEVPKKSQLYYFATKLFLNKDKRTMFMSLSTDIRAWWLKMEMEESSKDLVKDMSFAFHRLLHRMDGLFPKHDPHETRHSETQSIGLFKVTIGEEKTVFGKN</sequence>
<evidence type="ECO:0000313" key="4">
    <source>
        <dbReference type="Proteomes" id="UP001396334"/>
    </source>
</evidence>
<protein>
    <recommendedName>
        <fullName evidence="2">Myb/SANT-like domain-containing protein</fullName>
    </recommendedName>
</protein>
<proteinExistence type="predicted"/>
<organism evidence="3 4">
    <name type="scientific">Hibiscus sabdariffa</name>
    <name type="common">roselle</name>
    <dbReference type="NCBI Taxonomy" id="183260"/>
    <lineage>
        <taxon>Eukaryota</taxon>
        <taxon>Viridiplantae</taxon>
        <taxon>Streptophyta</taxon>
        <taxon>Embryophyta</taxon>
        <taxon>Tracheophyta</taxon>
        <taxon>Spermatophyta</taxon>
        <taxon>Magnoliopsida</taxon>
        <taxon>eudicotyledons</taxon>
        <taxon>Gunneridae</taxon>
        <taxon>Pentapetalae</taxon>
        <taxon>rosids</taxon>
        <taxon>malvids</taxon>
        <taxon>Malvales</taxon>
        <taxon>Malvaceae</taxon>
        <taxon>Malvoideae</taxon>
        <taxon>Hibiscus</taxon>
    </lineage>
</organism>
<evidence type="ECO:0000313" key="3">
    <source>
        <dbReference type="EMBL" id="KAK9041971.1"/>
    </source>
</evidence>
<dbReference type="PANTHER" id="PTHR31704">
    <property type="entry name" value="MYB/SANT-LIKE DNA-BINDING DOMAIN PROTEIN-RELATED"/>
    <property type="match status" value="1"/>
</dbReference>
<evidence type="ECO:0000256" key="1">
    <source>
        <dbReference type="SAM" id="MobiDB-lite"/>
    </source>
</evidence>
<feature type="region of interest" description="Disordered" evidence="1">
    <location>
        <begin position="287"/>
        <end position="319"/>
    </location>
</feature>
<dbReference type="InterPro" id="IPR024752">
    <property type="entry name" value="Myb/SANT-like_dom"/>
</dbReference>